<dbReference type="SMR" id="A0A8T3AYG7"/>
<comment type="caution">
    <text evidence="1">The sequence shown here is derived from an EMBL/GenBank/DDBJ whole genome shotgun (WGS) entry which is preliminary data.</text>
</comment>
<reference evidence="1" key="1">
    <citation type="journal article" date="2022" name="Front. Genet.">
        <title>Chromosome-Scale Assembly of the Dendrobium nobile Genome Provides Insights Into the Molecular Mechanism of the Biosynthesis of the Medicinal Active Ingredient of Dendrobium.</title>
        <authorList>
            <person name="Xu Q."/>
            <person name="Niu S.-C."/>
            <person name="Li K.-L."/>
            <person name="Zheng P.-J."/>
            <person name="Zhang X.-J."/>
            <person name="Jia Y."/>
            <person name="Liu Y."/>
            <person name="Niu Y.-X."/>
            <person name="Yu L.-H."/>
            <person name="Chen D.-F."/>
            <person name="Zhang G.-Q."/>
        </authorList>
    </citation>
    <scope>NUCLEOTIDE SEQUENCE</scope>
    <source>
        <tissue evidence="1">Leaf</tissue>
    </source>
</reference>
<proteinExistence type="predicted"/>
<dbReference type="PANTHER" id="PTHR47481">
    <property type="match status" value="1"/>
</dbReference>
<dbReference type="PANTHER" id="PTHR47481:SF31">
    <property type="entry name" value="OS01G0873500 PROTEIN"/>
    <property type="match status" value="1"/>
</dbReference>
<evidence type="ECO:0008006" key="3">
    <source>
        <dbReference type="Google" id="ProtNLM"/>
    </source>
</evidence>
<organism evidence="1 2">
    <name type="scientific">Dendrobium nobile</name>
    <name type="common">Orchid</name>
    <dbReference type="NCBI Taxonomy" id="94219"/>
    <lineage>
        <taxon>Eukaryota</taxon>
        <taxon>Viridiplantae</taxon>
        <taxon>Streptophyta</taxon>
        <taxon>Embryophyta</taxon>
        <taxon>Tracheophyta</taxon>
        <taxon>Spermatophyta</taxon>
        <taxon>Magnoliopsida</taxon>
        <taxon>Liliopsida</taxon>
        <taxon>Asparagales</taxon>
        <taxon>Orchidaceae</taxon>
        <taxon>Epidendroideae</taxon>
        <taxon>Malaxideae</taxon>
        <taxon>Dendrobiinae</taxon>
        <taxon>Dendrobium</taxon>
    </lineage>
</organism>
<gene>
    <name evidence="1" type="ORF">KFK09_016074</name>
</gene>
<evidence type="ECO:0000313" key="1">
    <source>
        <dbReference type="EMBL" id="KAI0501131.1"/>
    </source>
</evidence>
<protein>
    <recommendedName>
        <fullName evidence="3">Retrotransposon Copia-like N-terminal domain-containing protein</fullName>
    </recommendedName>
</protein>
<sequence length="285" mass="31241">MATSSAPSPDASDATTTTRDSPVISSILKFVVSNLKSIVQIQLQPDNYPIWRAQISKVLRANGFESHMHPPSPLPPLLDRSDVSNFSNPAHSSWLLTDQNLAVAICSTISSPILPYAIHLDSTFEIWQTLETRFQSTNRSKVIQLKNALHHISLKNSTVTQYLSEIKSLVDQIPAAGSAVDTEDIVLYILNGLPPSYQSFKTSIRTMLSPISLDNLYALLLSEEVNIASDAARTISVDTNTALYSNRGSGRRSRGRSSTTLRPQHPLFAKFVINGVIRLLLAGTD</sequence>
<dbReference type="Pfam" id="PF14223">
    <property type="entry name" value="Retrotran_gag_2"/>
    <property type="match status" value="1"/>
</dbReference>
<accession>A0A8T3AYG7</accession>
<dbReference type="Proteomes" id="UP000829196">
    <property type="component" value="Unassembled WGS sequence"/>
</dbReference>
<dbReference type="EMBL" id="JAGYWB010000012">
    <property type="protein sequence ID" value="KAI0501131.1"/>
    <property type="molecule type" value="Genomic_DNA"/>
</dbReference>
<dbReference type="OrthoDB" id="693186at2759"/>
<name>A0A8T3AYG7_DENNO</name>
<dbReference type="AlphaFoldDB" id="A0A8T3AYG7"/>
<evidence type="ECO:0000313" key="2">
    <source>
        <dbReference type="Proteomes" id="UP000829196"/>
    </source>
</evidence>
<keyword evidence="2" id="KW-1185">Reference proteome</keyword>